<evidence type="ECO:0000313" key="5">
    <source>
        <dbReference type="EMBL" id="QJW34850.1"/>
    </source>
</evidence>
<dbReference type="InterPro" id="IPR045851">
    <property type="entry name" value="AMP-bd_C_sf"/>
</dbReference>
<dbReference type="Gene3D" id="3.40.50.12780">
    <property type="entry name" value="N-terminal domain of ligase-like"/>
    <property type="match status" value="1"/>
</dbReference>
<evidence type="ECO:0000256" key="1">
    <source>
        <dbReference type="ARBA" id="ARBA00022450"/>
    </source>
</evidence>
<dbReference type="Pfam" id="PF00550">
    <property type="entry name" value="PP-binding"/>
    <property type="match status" value="1"/>
</dbReference>
<dbReference type="InterPro" id="IPR020845">
    <property type="entry name" value="AMP-binding_CS"/>
</dbReference>
<accession>A0A6M5U9D1</accession>
<dbReference type="GO" id="GO:0005737">
    <property type="term" value="C:cytoplasm"/>
    <property type="evidence" value="ECO:0007669"/>
    <property type="project" value="TreeGrafter"/>
</dbReference>
<dbReference type="GO" id="GO:0043041">
    <property type="term" value="P:amino acid activation for nonribosomal peptide biosynthetic process"/>
    <property type="evidence" value="ECO:0007669"/>
    <property type="project" value="TreeGrafter"/>
</dbReference>
<dbReference type="AlphaFoldDB" id="A0A6M5U9D1"/>
<dbReference type="Gene3D" id="3.30.300.30">
    <property type="match status" value="1"/>
</dbReference>
<evidence type="ECO:0000256" key="2">
    <source>
        <dbReference type="ARBA" id="ARBA00022553"/>
    </source>
</evidence>
<dbReference type="GO" id="GO:0031177">
    <property type="term" value="F:phosphopantetheine binding"/>
    <property type="evidence" value="ECO:0007669"/>
    <property type="project" value="InterPro"/>
</dbReference>
<reference evidence="6" key="1">
    <citation type="journal article" date="2022" name="Int. J. Syst. Evol. Microbiol.">
        <title>Cellulosimicrobium protaetiae sp. nov., isolated from the gut of the larva of Protaetia brevitarsis seulensis.</title>
        <authorList>
            <person name="Le Han H."/>
            <person name="Nguyen T.T.H."/>
            <person name="Li Z."/>
            <person name="Shin N.R."/>
            <person name="Kim S.G."/>
        </authorList>
    </citation>
    <scope>NUCLEOTIDE SEQUENCE [LARGE SCALE GENOMIC DNA]</scope>
    <source>
        <strain evidence="6">BI34</strain>
    </source>
</reference>
<dbReference type="Pfam" id="PF13193">
    <property type="entry name" value="AMP-binding_C"/>
    <property type="match status" value="1"/>
</dbReference>
<keyword evidence="6" id="KW-1185">Reference proteome</keyword>
<dbReference type="Proteomes" id="UP000451354">
    <property type="component" value="Chromosome"/>
</dbReference>
<dbReference type="SMART" id="SM00823">
    <property type="entry name" value="PKS_PP"/>
    <property type="match status" value="1"/>
</dbReference>
<feature type="region of interest" description="Disordered" evidence="3">
    <location>
        <begin position="99"/>
        <end position="138"/>
    </location>
</feature>
<protein>
    <submittedName>
        <fullName evidence="5">Non-ribosomal peptide synthetase</fullName>
    </submittedName>
</protein>
<proteinExistence type="predicted"/>
<keyword evidence="2" id="KW-0597">Phosphoprotein</keyword>
<sequence length="580" mass="59823">MEQDGLLGRHVHAQFAAQASRRPAATAVVVDGTTTAYGALASLVLDRAGALREAGVRPGDVVACDRPRGLPLVVDLLAADAAGATLLLLNPDDPHARKATVRSEAAARWSVGPTGTVTAEPRTARGSGADTPATDGARATSGAPALVFATSGSTGTPKLVALPPDALLAGVRWARSRLGAGPDDRYLFRTSPGFVTVLRHVVWPLATGGVCVVMPHGLEKDAGEVARALVRERITITTFIPSALRVTIPHLDGGAATSVRHVLCGAEPLTEPLRAATSTAFPAAEIHNLYAPTECPMVTHHACAPEEPGESPLGPAIHGAVLRVVTEEGHLAQAGESGELLVGGESLSSGYLRAGALDTSHLVDDRWGGGGRLHRTGDFARVGHDGAVHYAGRSDDFVKVRGFRVAPGEVETALHADPAVGNAVVLAVPGTNGPRLAAAVTSSTTAGVDTDAVAARLAQRIPQYMVPSVIAALTDLPRLANGKVDRASLIEALRATPTASPEVELPHDELEATILGIWRRVLDAPGAGTHDTFQSAGGDSLAAAELAFLLEDELGVEIPSTVLRTARTVSELARAVRSLS</sequence>
<dbReference type="PROSITE" id="PS50075">
    <property type="entry name" value="CARRIER"/>
    <property type="match status" value="1"/>
</dbReference>
<dbReference type="PROSITE" id="PS00455">
    <property type="entry name" value="AMP_BINDING"/>
    <property type="match status" value="1"/>
</dbReference>
<gene>
    <name evidence="5" type="ORF">FIC82_000170</name>
</gene>
<dbReference type="InterPro" id="IPR006162">
    <property type="entry name" value="Ppantetheine_attach_site"/>
</dbReference>
<dbReference type="OrthoDB" id="2472181at2"/>
<dbReference type="Pfam" id="PF00501">
    <property type="entry name" value="AMP-binding"/>
    <property type="match status" value="1"/>
</dbReference>
<dbReference type="SUPFAM" id="SSF56801">
    <property type="entry name" value="Acetyl-CoA synthetase-like"/>
    <property type="match status" value="1"/>
</dbReference>
<name>A0A6M5U9D1_9MICO</name>
<dbReference type="PANTHER" id="PTHR45527:SF1">
    <property type="entry name" value="FATTY ACID SYNTHASE"/>
    <property type="match status" value="1"/>
</dbReference>
<dbReference type="InterPro" id="IPR036736">
    <property type="entry name" value="ACP-like_sf"/>
</dbReference>
<dbReference type="SUPFAM" id="SSF47336">
    <property type="entry name" value="ACP-like"/>
    <property type="match status" value="1"/>
</dbReference>
<dbReference type="EMBL" id="CP052757">
    <property type="protein sequence ID" value="QJW34850.1"/>
    <property type="molecule type" value="Genomic_DNA"/>
</dbReference>
<dbReference type="InterPro" id="IPR042099">
    <property type="entry name" value="ANL_N_sf"/>
</dbReference>
<dbReference type="PANTHER" id="PTHR45527">
    <property type="entry name" value="NONRIBOSOMAL PEPTIDE SYNTHETASE"/>
    <property type="match status" value="1"/>
</dbReference>
<organism evidence="5 6">
    <name type="scientific">Cellulosimicrobium protaetiae</name>
    <dbReference type="NCBI Taxonomy" id="2587808"/>
    <lineage>
        <taxon>Bacteria</taxon>
        <taxon>Bacillati</taxon>
        <taxon>Actinomycetota</taxon>
        <taxon>Actinomycetes</taxon>
        <taxon>Micrococcales</taxon>
        <taxon>Promicromonosporaceae</taxon>
        <taxon>Cellulosimicrobium</taxon>
    </lineage>
</organism>
<dbReference type="InterPro" id="IPR009081">
    <property type="entry name" value="PP-bd_ACP"/>
</dbReference>
<dbReference type="KEGG" id="cprt:FIC82_000170"/>
<dbReference type="Gene3D" id="1.10.1200.10">
    <property type="entry name" value="ACP-like"/>
    <property type="match status" value="1"/>
</dbReference>
<keyword evidence="1" id="KW-0596">Phosphopantetheine</keyword>
<dbReference type="GO" id="GO:0044550">
    <property type="term" value="P:secondary metabolite biosynthetic process"/>
    <property type="evidence" value="ECO:0007669"/>
    <property type="project" value="TreeGrafter"/>
</dbReference>
<evidence type="ECO:0000259" key="4">
    <source>
        <dbReference type="PROSITE" id="PS50075"/>
    </source>
</evidence>
<feature type="domain" description="Carrier" evidence="4">
    <location>
        <begin position="505"/>
        <end position="580"/>
    </location>
</feature>
<evidence type="ECO:0000313" key="6">
    <source>
        <dbReference type="Proteomes" id="UP000451354"/>
    </source>
</evidence>
<dbReference type="PROSITE" id="PS00012">
    <property type="entry name" value="PHOSPHOPANTETHEINE"/>
    <property type="match status" value="1"/>
</dbReference>
<dbReference type="InterPro" id="IPR025110">
    <property type="entry name" value="AMP-bd_C"/>
</dbReference>
<dbReference type="RefSeq" id="WP_154797102.1">
    <property type="nucleotide sequence ID" value="NZ_CP052757.1"/>
</dbReference>
<dbReference type="InterPro" id="IPR020806">
    <property type="entry name" value="PKS_PP-bd"/>
</dbReference>
<evidence type="ECO:0000256" key="3">
    <source>
        <dbReference type="SAM" id="MobiDB-lite"/>
    </source>
</evidence>
<dbReference type="InterPro" id="IPR000873">
    <property type="entry name" value="AMP-dep_synth/lig_dom"/>
</dbReference>